<protein>
    <submittedName>
        <fullName evidence="2">Uncharacterized protein</fullName>
    </submittedName>
</protein>
<evidence type="ECO:0000313" key="2">
    <source>
        <dbReference type="EMBL" id="OWM75203.1"/>
    </source>
</evidence>
<dbReference type="Proteomes" id="UP000197138">
    <property type="component" value="Unassembled WGS sequence"/>
</dbReference>
<organism evidence="2 3">
    <name type="scientific">Punica granatum</name>
    <name type="common">Pomegranate</name>
    <dbReference type="NCBI Taxonomy" id="22663"/>
    <lineage>
        <taxon>Eukaryota</taxon>
        <taxon>Viridiplantae</taxon>
        <taxon>Streptophyta</taxon>
        <taxon>Embryophyta</taxon>
        <taxon>Tracheophyta</taxon>
        <taxon>Spermatophyta</taxon>
        <taxon>Magnoliopsida</taxon>
        <taxon>eudicotyledons</taxon>
        <taxon>Gunneridae</taxon>
        <taxon>Pentapetalae</taxon>
        <taxon>rosids</taxon>
        <taxon>malvids</taxon>
        <taxon>Myrtales</taxon>
        <taxon>Lythraceae</taxon>
        <taxon>Punica</taxon>
    </lineage>
</organism>
<dbReference type="EMBL" id="MTKT01003389">
    <property type="protein sequence ID" value="OWM75203.1"/>
    <property type="molecule type" value="Genomic_DNA"/>
</dbReference>
<reference evidence="3" key="1">
    <citation type="journal article" date="2017" name="Plant J.">
        <title>The pomegranate (Punica granatum L.) genome and the genomics of punicalagin biosynthesis.</title>
        <authorList>
            <person name="Qin G."/>
            <person name="Xu C."/>
            <person name="Ming R."/>
            <person name="Tang H."/>
            <person name="Guyot R."/>
            <person name="Kramer E.M."/>
            <person name="Hu Y."/>
            <person name="Yi X."/>
            <person name="Qi Y."/>
            <person name="Xu X."/>
            <person name="Gao Z."/>
            <person name="Pan H."/>
            <person name="Jian J."/>
            <person name="Tian Y."/>
            <person name="Yue Z."/>
            <person name="Xu Y."/>
        </authorList>
    </citation>
    <scope>NUCLEOTIDE SEQUENCE [LARGE SCALE GENOMIC DNA]</scope>
    <source>
        <strain evidence="3">cv. Dabenzi</strain>
    </source>
</reference>
<feature type="compositionally biased region" description="Basic and acidic residues" evidence="1">
    <location>
        <begin position="1"/>
        <end position="19"/>
    </location>
</feature>
<proteinExistence type="predicted"/>
<sequence length="78" mass="8170">MEAAKEDKKEQVMGWHDQEGTGSSAEGKGQCAEGIESQLGARTGAAIDELRAPGMCCGKVGENELKGREPPLKGVRLG</sequence>
<feature type="region of interest" description="Disordered" evidence="1">
    <location>
        <begin position="1"/>
        <end position="31"/>
    </location>
</feature>
<gene>
    <name evidence="2" type="ORF">CDL15_Pgr023724</name>
</gene>
<comment type="caution">
    <text evidence="2">The sequence shown here is derived from an EMBL/GenBank/DDBJ whole genome shotgun (WGS) entry which is preliminary data.</text>
</comment>
<accession>A0A218WRE4</accession>
<evidence type="ECO:0000313" key="3">
    <source>
        <dbReference type="Proteomes" id="UP000197138"/>
    </source>
</evidence>
<evidence type="ECO:0000256" key="1">
    <source>
        <dbReference type="SAM" id="MobiDB-lite"/>
    </source>
</evidence>
<dbReference type="AlphaFoldDB" id="A0A218WRE4"/>
<name>A0A218WRE4_PUNGR</name>